<protein>
    <submittedName>
        <fullName evidence="1">Uncharacterized protein</fullName>
    </submittedName>
</protein>
<organism evidence="1">
    <name type="scientific">uncultured Thermomicrobiales bacterium</name>
    <dbReference type="NCBI Taxonomy" id="1645740"/>
    <lineage>
        <taxon>Bacteria</taxon>
        <taxon>Pseudomonadati</taxon>
        <taxon>Thermomicrobiota</taxon>
        <taxon>Thermomicrobia</taxon>
        <taxon>Thermomicrobiales</taxon>
        <taxon>environmental samples</taxon>
    </lineage>
</organism>
<dbReference type="AlphaFoldDB" id="A0A6J4UEN2"/>
<reference evidence="1" key="1">
    <citation type="submission" date="2020-02" db="EMBL/GenBank/DDBJ databases">
        <authorList>
            <person name="Meier V. D."/>
        </authorList>
    </citation>
    <scope>NUCLEOTIDE SEQUENCE</scope>
    <source>
        <strain evidence="1">AVDCRST_MAG19</strain>
    </source>
</reference>
<accession>A0A6J4UEN2</accession>
<gene>
    <name evidence="1" type="ORF">AVDCRST_MAG19-194</name>
</gene>
<sequence length="37" mass="3884">MLTDGQGRAAMVANLSAQPKEAVAMGARLLRPKVEAM</sequence>
<name>A0A6J4UEN2_9BACT</name>
<proteinExistence type="predicted"/>
<evidence type="ECO:0000313" key="1">
    <source>
        <dbReference type="EMBL" id="CAA9545525.1"/>
    </source>
</evidence>
<dbReference type="EMBL" id="CADCWL010000012">
    <property type="protein sequence ID" value="CAA9545525.1"/>
    <property type="molecule type" value="Genomic_DNA"/>
</dbReference>